<feature type="region of interest" description="Disordered" evidence="1">
    <location>
        <begin position="1"/>
        <end position="23"/>
    </location>
</feature>
<evidence type="ECO:0000259" key="2">
    <source>
        <dbReference type="Pfam" id="PF25181"/>
    </source>
</evidence>
<reference evidence="3 4" key="1">
    <citation type="submission" date="2020-11" db="EMBL/GenBank/DDBJ databases">
        <title>WGS of Herminiimonas contaminans strain Marseille-Q4544 isolated from planarians Schmidtea mediterranea.</title>
        <authorList>
            <person name="Kangale L."/>
        </authorList>
    </citation>
    <scope>NUCLEOTIDE SEQUENCE [LARGE SCALE GENOMIC DNA]</scope>
    <source>
        <strain evidence="3 4">Marseille-Q4544</strain>
    </source>
</reference>
<dbReference type="Pfam" id="PF25181">
    <property type="entry name" value="Phage_Bbp19"/>
    <property type="match status" value="1"/>
</dbReference>
<dbReference type="Proteomes" id="UP000657372">
    <property type="component" value="Unassembled WGS sequence"/>
</dbReference>
<organism evidence="3 4">
    <name type="scientific">Herminiimonas contaminans</name>
    <dbReference type="NCBI Taxonomy" id="1111140"/>
    <lineage>
        <taxon>Bacteria</taxon>
        <taxon>Pseudomonadati</taxon>
        <taxon>Pseudomonadota</taxon>
        <taxon>Betaproteobacteria</taxon>
        <taxon>Burkholderiales</taxon>
        <taxon>Oxalobacteraceae</taxon>
        <taxon>Herminiimonas</taxon>
    </lineage>
</organism>
<protein>
    <recommendedName>
        <fullName evidence="2">Bbp19-like phage domain-containing protein</fullName>
    </recommendedName>
</protein>
<feature type="domain" description="Bbp19-like phage" evidence="2">
    <location>
        <begin position="33"/>
        <end position="90"/>
    </location>
</feature>
<evidence type="ECO:0000313" key="3">
    <source>
        <dbReference type="EMBL" id="MBF8177814.1"/>
    </source>
</evidence>
<dbReference type="EMBL" id="JADOEL010000005">
    <property type="protein sequence ID" value="MBF8177814.1"/>
    <property type="molecule type" value="Genomic_DNA"/>
</dbReference>
<keyword evidence="4" id="KW-1185">Reference proteome</keyword>
<sequence>MTEKTFNASDESQVADRKKKELRGRERELEDLRVVLSTKEGRRFYWKTLCDCGVFKSSFTGNSTTFFNEGKRDIGLKLLADLMEADAKKYLLMTEEAKD</sequence>
<evidence type="ECO:0000313" key="4">
    <source>
        <dbReference type="Proteomes" id="UP000657372"/>
    </source>
</evidence>
<proteinExistence type="predicted"/>
<feature type="compositionally biased region" description="Polar residues" evidence="1">
    <location>
        <begin position="1"/>
        <end position="12"/>
    </location>
</feature>
<evidence type="ECO:0000256" key="1">
    <source>
        <dbReference type="SAM" id="MobiDB-lite"/>
    </source>
</evidence>
<dbReference type="InterPro" id="IPR057447">
    <property type="entry name" value="Bbp19-like_phage"/>
</dbReference>
<dbReference type="RefSeq" id="WP_195875364.1">
    <property type="nucleotide sequence ID" value="NZ_JADOEL010000005.1"/>
</dbReference>
<gene>
    <name evidence="3" type="ORF">IXC47_08990</name>
</gene>
<comment type="caution">
    <text evidence="3">The sequence shown here is derived from an EMBL/GenBank/DDBJ whole genome shotgun (WGS) entry which is preliminary data.</text>
</comment>
<feature type="compositionally biased region" description="Basic and acidic residues" evidence="1">
    <location>
        <begin position="14"/>
        <end position="23"/>
    </location>
</feature>
<accession>A0ABS0EST9</accession>
<name>A0ABS0EST9_9BURK</name>